<accession>A0A1T4YFT3</accession>
<organism evidence="2 3">
    <name type="scientific">Sporosarcina newyorkensis</name>
    <dbReference type="NCBI Taxonomy" id="759851"/>
    <lineage>
        <taxon>Bacteria</taxon>
        <taxon>Bacillati</taxon>
        <taxon>Bacillota</taxon>
        <taxon>Bacilli</taxon>
        <taxon>Bacillales</taxon>
        <taxon>Caryophanaceae</taxon>
        <taxon>Sporosarcina</taxon>
    </lineage>
</organism>
<reference evidence="3" key="1">
    <citation type="submission" date="2017-02" db="EMBL/GenBank/DDBJ databases">
        <authorList>
            <person name="Varghese N."/>
            <person name="Submissions S."/>
        </authorList>
    </citation>
    <scope>NUCLEOTIDE SEQUENCE [LARGE SCALE GENOMIC DNA]</scope>
    <source>
        <strain evidence="3">DSM 23966</strain>
    </source>
</reference>
<dbReference type="RefSeq" id="WP_078817841.1">
    <property type="nucleotide sequence ID" value="NZ_FUYJ01000004.1"/>
</dbReference>
<protein>
    <recommendedName>
        <fullName evidence="1">UPF0223 protein SAMN04244570_2537</fullName>
    </recommendedName>
</protein>
<dbReference type="Pfam" id="PF05256">
    <property type="entry name" value="UPF0223"/>
    <property type="match status" value="1"/>
</dbReference>
<name>A0A1T4YFT3_9BACL</name>
<dbReference type="HAMAP" id="MF_01041">
    <property type="entry name" value="UPF0223"/>
    <property type="match status" value="1"/>
</dbReference>
<dbReference type="EMBL" id="FUYJ01000004">
    <property type="protein sequence ID" value="SKB00646.1"/>
    <property type="molecule type" value="Genomic_DNA"/>
</dbReference>
<proteinExistence type="inferred from homology"/>
<dbReference type="NCBIfam" id="NF003353">
    <property type="entry name" value="PRK04387.1"/>
    <property type="match status" value="1"/>
</dbReference>
<dbReference type="PIRSF" id="PIRSF037260">
    <property type="entry name" value="UPF0223"/>
    <property type="match status" value="1"/>
</dbReference>
<keyword evidence="3" id="KW-1185">Reference proteome</keyword>
<sequence length="90" mass="10628">MAEYQYPLRADWSTEEIVSVIDFFTKVEQAYESSVEREDFMNHYRSFKKVVPSMAEEKTLCKEFEESSGYVAYRVVKLARERKAGELLKV</sequence>
<dbReference type="Gene3D" id="1.10.220.80">
    <property type="entry name" value="BH2638-like"/>
    <property type="match status" value="1"/>
</dbReference>
<gene>
    <name evidence="2" type="ORF">SAMN04244570_2537</name>
</gene>
<dbReference type="AlphaFoldDB" id="A0A1T4YFT3"/>
<comment type="similarity">
    <text evidence="1">Belongs to the UPF0223 family.</text>
</comment>
<dbReference type="SUPFAM" id="SSF158504">
    <property type="entry name" value="BH2638-like"/>
    <property type="match status" value="1"/>
</dbReference>
<dbReference type="InterPro" id="IPR007920">
    <property type="entry name" value="UPF0223"/>
</dbReference>
<evidence type="ECO:0000313" key="3">
    <source>
        <dbReference type="Proteomes" id="UP000190042"/>
    </source>
</evidence>
<evidence type="ECO:0000256" key="1">
    <source>
        <dbReference type="HAMAP-Rule" id="MF_01041"/>
    </source>
</evidence>
<dbReference type="Proteomes" id="UP000190042">
    <property type="component" value="Unassembled WGS sequence"/>
</dbReference>
<evidence type="ECO:0000313" key="2">
    <source>
        <dbReference type="EMBL" id="SKB00646.1"/>
    </source>
</evidence>
<dbReference type="InterPro" id="IPR023324">
    <property type="entry name" value="BH2638-like_sf"/>
</dbReference>